<evidence type="ECO:0000256" key="1">
    <source>
        <dbReference type="SAM" id="MobiDB-lite"/>
    </source>
</evidence>
<dbReference type="GO" id="GO:0005524">
    <property type="term" value="F:ATP binding"/>
    <property type="evidence" value="ECO:0007669"/>
    <property type="project" value="InterPro"/>
</dbReference>
<protein>
    <recommendedName>
        <fullName evidence="2">DEAD/DEAH-box helicase domain-containing protein</fullName>
    </recommendedName>
</protein>
<proteinExistence type="predicted"/>
<dbReference type="SUPFAM" id="SSF52540">
    <property type="entry name" value="P-loop containing nucleoside triphosphate hydrolases"/>
    <property type="match status" value="1"/>
</dbReference>
<dbReference type="PANTHER" id="PTHR47962:SF5">
    <property type="entry name" value="ATP-DEPENDENT HELICASE LHR-RELATED"/>
    <property type="match status" value="1"/>
</dbReference>
<keyword evidence="4" id="KW-1185">Reference proteome</keyword>
<dbReference type="InterPro" id="IPR027417">
    <property type="entry name" value="P-loop_NTPase"/>
</dbReference>
<dbReference type="AlphaFoldDB" id="A0A918EUR5"/>
<organism evidence="3 4">
    <name type="scientific">Streptomyces ruber</name>
    <dbReference type="NCBI Taxonomy" id="83378"/>
    <lineage>
        <taxon>Bacteria</taxon>
        <taxon>Bacillati</taxon>
        <taxon>Actinomycetota</taxon>
        <taxon>Actinomycetes</taxon>
        <taxon>Kitasatosporales</taxon>
        <taxon>Streptomycetaceae</taxon>
        <taxon>Streptomyces</taxon>
    </lineage>
</organism>
<dbReference type="GO" id="GO:0016887">
    <property type="term" value="F:ATP hydrolysis activity"/>
    <property type="evidence" value="ECO:0007669"/>
    <property type="project" value="TreeGrafter"/>
</dbReference>
<evidence type="ECO:0000259" key="2">
    <source>
        <dbReference type="Pfam" id="PF00270"/>
    </source>
</evidence>
<dbReference type="InterPro" id="IPR011545">
    <property type="entry name" value="DEAD/DEAH_box_helicase_dom"/>
</dbReference>
<comment type="caution">
    <text evidence="3">The sequence shown here is derived from an EMBL/GenBank/DDBJ whole genome shotgun (WGS) entry which is preliminary data.</text>
</comment>
<name>A0A918EUR5_9ACTN</name>
<dbReference type="GO" id="GO:0003677">
    <property type="term" value="F:DNA binding"/>
    <property type="evidence" value="ECO:0007669"/>
    <property type="project" value="TreeGrafter"/>
</dbReference>
<dbReference type="Gene3D" id="3.40.50.300">
    <property type="entry name" value="P-loop containing nucleotide triphosphate hydrolases"/>
    <property type="match status" value="1"/>
</dbReference>
<feature type="domain" description="DEAD/DEAH-box helicase" evidence="2">
    <location>
        <begin position="9"/>
        <end position="65"/>
    </location>
</feature>
<evidence type="ECO:0000313" key="4">
    <source>
        <dbReference type="Proteomes" id="UP000620156"/>
    </source>
</evidence>
<dbReference type="PANTHER" id="PTHR47962">
    <property type="entry name" value="ATP-DEPENDENT HELICASE LHR-RELATED-RELATED"/>
    <property type="match status" value="1"/>
</dbReference>
<feature type="region of interest" description="Disordered" evidence="1">
    <location>
        <begin position="87"/>
        <end position="113"/>
    </location>
</feature>
<dbReference type="EMBL" id="BMQK01000008">
    <property type="protein sequence ID" value="GGQ64906.1"/>
    <property type="molecule type" value="Genomic_DNA"/>
</dbReference>
<reference evidence="3" key="2">
    <citation type="submission" date="2020-09" db="EMBL/GenBank/DDBJ databases">
        <authorList>
            <person name="Sun Q."/>
            <person name="Ohkuma M."/>
        </authorList>
    </citation>
    <scope>NUCLEOTIDE SEQUENCE</scope>
    <source>
        <strain evidence="3">JCM 3131</strain>
    </source>
</reference>
<dbReference type="Pfam" id="PF00270">
    <property type="entry name" value="DEAD"/>
    <property type="match status" value="1"/>
</dbReference>
<reference evidence="3" key="1">
    <citation type="journal article" date="2014" name="Int. J. Syst. Evol. Microbiol.">
        <title>Complete genome sequence of Corynebacterium casei LMG S-19264T (=DSM 44701T), isolated from a smear-ripened cheese.</title>
        <authorList>
            <consortium name="US DOE Joint Genome Institute (JGI-PGF)"/>
            <person name="Walter F."/>
            <person name="Albersmeier A."/>
            <person name="Kalinowski J."/>
            <person name="Ruckert C."/>
        </authorList>
    </citation>
    <scope>NUCLEOTIDE SEQUENCE</scope>
    <source>
        <strain evidence="3">JCM 3131</strain>
    </source>
</reference>
<sequence length="113" mass="12178">MLVSSNVDHRAFFSGLQAIVVDEVHAFAGDDRGWHLLAVLERLERVAGRPVQRVGLSATVGNPKELLTWLQGAKAGQRTARVIAPHLDAQKPQLPPPGDIQLDYAGSSPTPPQ</sequence>
<dbReference type="Proteomes" id="UP000620156">
    <property type="component" value="Unassembled WGS sequence"/>
</dbReference>
<accession>A0A918EUR5</accession>
<evidence type="ECO:0000313" key="3">
    <source>
        <dbReference type="EMBL" id="GGQ64906.1"/>
    </source>
</evidence>
<dbReference type="InterPro" id="IPR052511">
    <property type="entry name" value="ATP-dep_Helicase"/>
</dbReference>
<gene>
    <name evidence="3" type="ORF">GCM10010145_38450</name>
</gene>